<dbReference type="InterPro" id="IPR029069">
    <property type="entry name" value="HotDog_dom_sf"/>
</dbReference>
<evidence type="ECO:0000256" key="1">
    <source>
        <dbReference type="ARBA" id="ARBA00005953"/>
    </source>
</evidence>
<dbReference type="AlphaFoldDB" id="A0A1G7ZCJ8"/>
<dbReference type="SUPFAM" id="SSF54637">
    <property type="entry name" value="Thioesterase/thiol ester dehydrase-isomerase"/>
    <property type="match status" value="1"/>
</dbReference>
<dbReference type="GO" id="GO:0047617">
    <property type="term" value="F:fatty acyl-CoA hydrolase activity"/>
    <property type="evidence" value="ECO:0007669"/>
    <property type="project" value="TreeGrafter"/>
</dbReference>
<evidence type="ECO:0000313" key="3">
    <source>
        <dbReference type="EMBL" id="SDH06471.1"/>
    </source>
</evidence>
<dbReference type="Pfam" id="PF13279">
    <property type="entry name" value="4HBT_2"/>
    <property type="match status" value="1"/>
</dbReference>
<dbReference type="InterPro" id="IPR006684">
    <property type="entry name" value="YbgC/YbaW"/>
</dbReference>
<dbReference type="NCBIfam" id="TIGR02799">
    <property type="entry name" value="thio_ybgC"/>
    <property type="match status" value="1"/>
</dbReference>
<dbReference type="Proteomes" id="UP000199495">
    <property type="component" value="Unassembled WGS sequence"/>
</dbReference>
<dbReference type="PIRSF" id="PIRSF003230">
    <property type="entry name" value="YbgC"/>
    <property type="match status" value="1"/>
</dbReference>
<name>A0A1G7ZCJ8_9HYPH</name>
<protein>
    <submittedName>
        <fullName evidence="3">Acyl-CoA thioester hydrolase</fullName>
    </submittedName>
</protein>
<dbReference type="EMBL" id="FNCS01000019">
    <property type="protein sequence ID" value="SDH06471.1"/>
    <property type="molecule type" value="Genomic_DNA"/>
</dbReference>
<organism evidence="3 4">
    <name type="scientific">Pelagibacterium luteolum</name>
    <dbReference type="NCBI Taxonomy" id="440168"/>
    <lineage>
        <taxon>Bacteria</taxon>
        <taxon>Pseudomonadati</taxon>
        <taxon>Pseudomonadota</taxon>
        <taxon>Alphaproteobacteria</taxon>
        <taxon>Hyphomicrobiales</taxon>
        <taxon>Devosiaceae</taxon>
        <taxon>Pelagibacterium</taxon>
    </lineage>
</organism>
<evidence type="ECO:0000313" key="4">
    <source>
        <dbReference type="Proteomes" id="UP000199495"/>
    </source>
</evidence>
<dbReference type="RefSeq" id="WP_090598757.1">
    <property type="nucleotide sequence ID" value="NZ_FNCS01000019.1"/>
</dbReference>
<keyword evidence="2 3" id="KW-0378">Hydrolase</keyword>
<dbReference type="InterPro" id="IPR014166">
    <property type="entry name" value="Tol-Pal_acyl-CoA_thioesterase"/>
</dbReference>
<dbReference type="STRING" id="440168.SAMN04487974_11925"/>
<proteinExistence type="inferred from homology"/>
<dbReference type="InterPro" id="IPR050563">
    <property type="entry name" value="4-hydroxybenzoyl-CoA_TE"/>
</dbReference>
<dbReference type="NCBIfam" id="TIGR00051">
    <property type="entry name" value="YbgC/FadM family acyl-CoA thioesterase"/>
    <property type="match status" value="1"/>
</dbReference>
<sequence>MSHTFGGEIGADGLHRFPVRVYFEDTDFSTNVYHAAYLKFFERARTEYLRAHDIHHSELIADGLAFAVREMTISYDRAAHIDDLLVVETKMAQTAGARFILEQTIRREDEIVCRANVVAVLLNDKGRPVRLPESLRALLLPR</sequence>
<gene>
    <name evidence="3" type="ORF">SAMN04487974_11925</name>
</gene>
<comment type="similarity">
    <text evidence="1">Belongs to the 4-hydroxybenzoyl-CoA thioesterase family.</text>
</comment>
<dbReference type="FunFam" id="3.10.129.10:FF:000004">
    <property type="entry name" value="Tol-pal system-associated acyl-CoA thioesterase"/>
    <property type="match status" value="1"/>
</dbReference>
<dbReference type="CDD" id="cd00586">
    <property type="entry name" value="4HBT"/>
    <property type="match status" value="1"/>
</dbReference>
<dbReference type="PANTHER" id="PTHR31793">
    <property type="entry name" value="4-HYDROXYBENZOYL-COA THIOESTERASE FAMILY MEMBER"/>
    <property type="match status" value="1"/>
</dbReference>
<dbReference type="PANTHER" id="PTHR31793:SF37">
    <property type="entry name" value="ACYL-COA THIOESTER HYDROLASE YBGC"/>
    <property type="match status" value="1"/>
</dbReference>
<reference evidence="3 4" key="1">
    <citation type="submission" date="2016-10" db="EMBL/GenBank/DDBJ databases">
        <authorList>
            <person name="de Groot N.N."/>
        </authorList>
    </citation>
    <scope>NUCLEOTIDE SEQUENCE [LARGE SCALE GENOMIC DNA]</scope>
    <source>
        <strain evidence="3 4">CGMCC 1.10267</strain>
    </source>
</reference>
<dbReference type="OrthoDB" id="9808429at2"/>
<accession>A0A1G7ZCJ8</accession>
<dbReference type="Gene3D" id="3.10.129.10">
    <property type="entry name" value="Hotdog Thioesterase"/>
    <property type="match status" value="1"/>
</dbReference>
<keyword evidence="4" id="KW-1185">Reference proteome</keyword>
<evidence type="ECO:0000256" key="2">
    <source>
        <dbReference type="ARBA" id="ARBA00022801"/>
    </source>
</evidence>